<dbReference type="Proteomes" id="UP000470302">
    <property type="component" value="Unassembled WGS sequence"/>
</dbReference>
<feature type="region of interest" description="Disordered" evidence="2">
    <location>
        <begin position="277"/>
        <end position="305"/>
    </location>
</feature>
<dbReference type="Pfam" id="PF12834">
    <property type="entry name" value="Phage_int_SAM_2"/>
    <property type="match status" value="1"/>
</dbReference>
<dbReference type="InterPro" id="IPR027417">
    <property type="entry name" value="P-loop_NTPase"/>
</dbReference>
<feature type="domain" description="AAA+ ATPase" evidence="3">
    <location>
        <begin position="127"/>
        <end position="260"/>
    </location>
</feature>
<dbReference type="GO" id="GO:0006260">
    <property type="term" value="P:DNA replication"/>
    <property type="evidence" value="ECO:0007669"/>
    <property type="project" value="TreeGrafter"/>
</dbReference>
<accession>A0A845G2S9</accession>
<dbReference type="InterPro" id="IPR002611">
    <property type="entry name" value="IstB_ATP-bd"/>
</dbReference>
<evidence type="ECO:0000259" key="3">
    <source>
        <dbReference type="SMART" id="SM00382"/>
    </source>
</evidence>
<dbReference type="NCBIfam" id="NF038214">
    <property type="entry name" value="IS21_help_AAA"/>
    <property type="match status" value="1"/>
</dbReference>
<evidence type="ECO:0000256" key="1">
    <source>
        <dbReference type="ARBA" id="ARBA00008059"/>
    </source>
</evidence>
<evidence type="ECO:0000313" key="4">
    <source>
        <dbReference type="EMBL" id="MYM87782.1"/>
    </source>
</evidence>
<gene>
    <name evidence="4" type="ORF">GTP91_11385</name>
</gene>
<name>A0A845G2S9_9BURK</name>
<comment type="similarity">
    <text evidence="1">Belongs to the IS21/IS1162 putative ATP-binding protein family.</text>
</comment>
<evidence type="ECO:0000313" key="5">
    <source>
        <dbReference type="Proteomes" id="UP000470302"/>
    </source>
</evidence>
<dbReference type="AlphaFoldDB" id="A0A845G2S9"/>
<dbReference type="CDD" id="cd00009">
    <property type="entry name" value="AAA"/>
    <property type="match status" value="1"/>
</dbReference>
<comment type="caution">
    <text evidence="4">The sequence shown here is derived from an EMBL/GenBank/DDBJ whole genome shotgun (WGS) entry which is preliminary data.</text>
</comment>
<dbReference type="PANTHER" id="PTHR30050:SF4">
    <property type="entry name" value="ATP-BINDING PROTEIN RV3427C IN INSERTION SEQUENCE-RELATED"/>
    <property type="match status" value="1"/>
</dbReference>
<reference evidence="4 5" key="1">
    <citation type="submission" date="2020-01" db="EMBL/GenBank/DDBJ databases">
        <title>Novel species isolated from a subtropical stream in China.</title>
        <authorList>
            <person name="Lu H."/>
        </authorList>
    </citation>
    <scope>NUCLEOTIDE SEQUENCE [LARGE SCALE GENOMIC DNA]</scope>
    <source>
        <strain evidence="4 5">FT82W</strain>
    </source>
</reference>
<keyword evidence="4" id="KW-0067">ATP-binding</keyword>
<dbReference type="Gene3D" id="3.40.50.300">
    <property type="entry name" value="P-loop containing nucleotide triphosphate hydrolases"/>
    <property type="match status" value="1"/>
</dbReference>
<dbReference type="GO" id="GO:0005524">
    <property type="term" value="F:ATP binding"/>
    <property type="evidence" value="ECO:0007669"/>
    <property type="project" value="UniProtKB-KW"/>
</dbReference>
<dbReference type="InterPro" id="IPR047661">
    <property type="entry name" value="IstB"/>
</dbReference>
<dbReference type="InterPro" id="IPR003593">
    <property type="entry name" value="AAA+_ATPase"/>
</dbReference>
<dbReference type="EMBL" id="WWCW01000031">
    <property type="protein sequence ID" value="MYM87782.1"/>
    <property type="molecule type" value="Genomic_DNA"/>
</dbReference>
<feature type="compositionally biased region" description="Basic and acidic residues" evidence="2">
    <location>
        <begin position="281"/>
        <end position="299"/>
    </location>
</feature>
<organism evidence="4 5">
    <name type="scientific">Duganella vulcania</name>
    <dbReference type="NCBI Taxonomy" id="2692166"/>
    <lineage>
        <taxon>Bacteria</taxon>
        <taxon>Pseudomonadati</taxon>
        <taxon>Pseudomonadota</taxon>
        <taxon>Betaproteobacteria</taxon>
        <taxon>Burkholderiales</taxon>
        <taxon>Oxalobacteraceae</taxon>
        <taxon>Telluria group</taxon>
        <taxon>Duganella</taxon>
    </lineage>
</organism>
<dbReference type="SUPFAM" id="SSF52540">
    <property type="entry name" value="P-loop containing nucleoside triphosphate hydrolases"/>
    <property type="match status" value="1"/>
</dbReference>
<dbReference type="Pfam" id="PF01695">
    <property type="entry name" value="IstB_IS21"/>
    <property type="match status" value="1"/>
</dbReference>
<evidence type="ECO:0000256" key="2">
    <source>
        <dbReference type="SAM" id="MobiDB-lite"/>
    </source>
</evidence>
<proteinExistence type="inferred from homology"/>
<dbReference type="InterPro" id="IPR024457">
    <property type="entry name" value="Putative_integrase_N"/>
</dbReference>
<keyword evidence="4" id="KW-0547">Nucleotide-binding</keyword>
<dbReference type="PANTHER" id="PTHR30050">
    <property type="entry name" value="CHROMOSOMAL REPLICATION INITIATOR PROTEIN DNAA"/>
    <property type="match status" value="1"/>
</dbReference>
<protein>
    <submittedName>
        <fullName evidence="4">ATP-binding protein</fullName>
    </submittedName>
</protein>
<sequence>MRDLNYQLKQLCDRNRDGSYATQSDRARILAHSANQLHDLGYRHMNADSLRPKHVDAFVQQWRAVSGNPMIPNWGKLGSPCRMRSVTHQMFAAKFPLHRDLAGSDFASSKVDQPLVRQLAALAFTETAQNVVLIGGPGTGKTHLATAMAVSGIATKGKRVRFYSTVDLVNVLEREKRDGKAGRLALSLLRMDLVILDELGYLPFSQAGGALLFHLLSKLYEHTSVIITTNLSFAEWSNVFGDAKMITALLDRLTHHCHIVETGNESYRFQHSSMAAKSGIKAREQKRKTGDKAPDDHGLNKSVLP</sequence>
<dbReference type="SMART" id="SM00382">
    <property type="entry name" value="AAA"/>
    <property type="match status" value="1"/>
</dbReference>